<organism evidence="2 3">
    <name type="scientific">Kingdonia uniflora</name>
    <dbReference type="NCBI Taxonomy" id="39325"/>
    <lineage>
        <taxon>Eukaryota</taxon>
        <taxon>Viridiplantae</taxon>
        <taxon>Streptophyta</taxon>
        <taxon>Embryophyta</taxon>
        <taxon>Tracheophyta</taxon>
        <taxon>Spermatophyta</taxon>
        <taxon>Magnoliopsida</taxon>
        <taxon>Ranunculales</taxon>
        <taxon>Circaeasteraceae</taxon>
        <taxon>Kingdonia</taxon>
    </lineage>
</organism>
<reference evidence="2 3" key="1">
    <citation type="journal article" date="2020" name="IScience">
        <title>Genome Sequencing of the Endangered Kingdonia uniflora (Circaeasteraceae, Ranunculales) Reveals Potential Mechanisms of Evolutionary Specialization.</title>
        <authorList>
            <person name="Sun Y."/>
            <person name="Deng T."/>
            <person name="Zhang A."/>
            <person name="Moore M.J."/>
            <person name="Landis J.B."/>
            <person name="Lin N."/>
            <person name="Zhang H."/>
            <person name="Zhang X."/>
            <person name="Huang J."/>
            <person name="Zhang X."/>
            <person name="Sun H."/>
            <person name="Wang H."/>
        </authorList>
    </citation>
    <scope>NUCLEOTIDE SEQUENCE [LARGE SCALE GENOMIC DNA]</scope>
    <source>
        <strain evidence="2">TB1705</strain>
        <tissue evidence="2">Leaf</tissue>
    </source>
</reference>
<evidence type="ECO:0008006" key="4">
    <source>
        <dbReference type="Google" id="ProtNLM"/>
    </source>
</evidence>
<protein>
    <recommendedName>
        <fullName evidence="4">DUF4283 domain-containing protein</fullName>
    </recommendedName>
</protein>
<dbReference type="InterPro" id="IPR040256">
    <property type="entry name" value="At4g02000-like"/>
</dbReference>
<dbReference type="EMBL" id="JACGCM010000412">
    <property type="protein sequence ID" value="KAF6172691.1"/>
    <property type="molecule type" value="Genomic_DNA"/>
</dbReference>
<evidence type="ECO:0000256" key="1">
    <source>
        <dbReference type="SAM" id="MobiDB-lite"/>
    </source>
</evidence>
<dbReference type="PANTHER" id="PTHR31286:SF180">
    <property type="entry name" value="OS10G0362600 PROTEIN"/>
    <property type="match status" value="1"/>
</dbReference>
<dbReference type="Proteomes" id="UP000541444">
    <property type="component" value="Unassembled WGS sequence"/>
</dbReference>
<dbReference type="OrthoDB" id="1939300at2759"/>
<sequence>MRITPWNPNFSIDKHNNTNALIWYKFQGFPMELWSHKIVMSLGKTLGTPIHLDHSTMNKVCGYNACVLVDIDLSKSIPKKVLIEVEGEIINQEVILHMIPKYCGHCSNIGHIIAECKVIQRACRQNEQLQKISPNPVIHNKNQAVKFKDVQPLKKGINEQQPHMPNKHVYFQDTPNERNEASPIIHFPKINTKQQVEKFREADIWSTPKAGHTKHRPATLDNSSTASINPFQALSNNENEPRQ</sequence>
<proteinExistence type="predicted"/>
<keyword evidence="3" id="KW-1185">Reference proteome</keyword>
<evidence type="ECO:0000313" key="2">
    <source>
        <dbReference type="EMBL" id="KAF6172691.1"/>
    </source>
</evidence>
<comment type="caution">
    <text evidence="2">The sequence shown here is derived from an EMBL/GenBank/DDBJ whole genome shotgun (WGS) entry which is preliminary data.</text>
</comment>
<gene>
    <name evidence="2" type="ORF">GIB67_042014</name>
</gene>
<dbReference type="AlphaFoldDB" id="A0A7J7NZS6"/>
<dbReference type="PANTHER" id="PTHR31286">
    <property type="entry name" value="GLYCINE-RICH CELL WALL STRUCTURAL PROTEIN 1.8-LIKE"/>
    <property type="match status" value="1"/>
</dbReference>
<feature type="compositionally biased region" description="Polar residues" evidence="1">
    <location>
        <begin position="220"/>
        <end position="243"/>
    </location>
</feature>
<accession>A0A7J7NZS6</accession>
<feature type="region of interest" description="Disordered" evidence="1">
    <location>
        <begin position="204"/>
        <end position="243"/>
    </location>
</feature>
<name>A0A7J7NZS6_9MAGN</name>
<evidence type="ECO:0000313" key="3">
    <source>
        <dbReference type="Proteomes" id="UP000541444"/>
    </source>
</evidence>